<dbReference type="Gene3D" id="1.20.120.330">
    <property type="entry name" value="Nucleotidyltransferases domain 2"/>
    <property type="match status" value="1"/>
</dbReference>
<gene>
    <name evidence="1" type="ORF">PROAA_420003</name>
</gene>
<evidence type="ECO:0000313" key="2">
    <source>
        <dbReference type="Proteomes" id="UP000199600"/>
    </source>
</evidence>
<keyword evidence="2" id="KW-1185">Reference proteome</keyword>
<dbReference type="AlphaFoldDB" id="A0A1A8Y050"/>
<name>A0A1A8Y050_9RHOO</name>
<dbReference type="Proteomes" id="UP000199600">
    <property type="component" value="Unassembled WGS sequence"/>
</dbReference>
<evidence type="ECO:0008006" key="3">
    <source>
        <dbReference type="Google" id="ProtNLM"/>
    </source>
</evidence>
<evidence type="ECO:0000313" key="1">
    <source>
        <dbReference type="EMBL" id="SBT10327.1"/>
    </source>
</evidence>
<accession>A0A1A8Y050</accession>
<reference evidence="1 2" key="1">
    <citation type="submission" date="2016-06" db="EMBL/GenBank/DDBJ databases">
        <authorList>
            <person name="Kjaerup R.B."/>
            <person name="Dalgaard T.S."/>
            <person name="Juul-Madsen H.R."/>
        </authorList>
    </citation>
    <scope>NUCLEOTIDE SEQUENCE [LARGE SCALE GENOMIC DNA]</scope>
    <source>
        <strain evidence="1">2</strain>
    </source>
</reference>
<sequence>MQSPRENLLNLQKIGKLKAEPPDKGEFDGLVRSAKRKLPDAENTTLSPDSRFVLAYDAAHSLALAALRWHGFRSENRYIVFQVLAHTLSLPTAKWRFLDNCHQKRNVALYDGNYSEDEQLIEALIAAAKELQAAVEALGPIAP</sequence>
<protein>
    <recommendedName>
        <fullName evidence="3">HEPN domain-containing protein</fullName>
    </recommendedName>
</protein>
<organism evidence="1 2">
    <name type="scientific">Candidatus Propionivibrio aalborgensis</name>
    <dbReference type="NCBI Taxonomy" id="1860101"/>
    <lineage>
        <taxon>Bacteria</taxon>
        <taxon>Pseudomonadati</taxon>
        <taxon>Pseudomonadota</taxon>
        <taxon>Betaproteobacteria</taxon>
        <taxon>Rhodocyclales</taxon>
        <taxon>Rhodocyclaceae</taxon>
        <taxon>Propionivibrio</taxon>
    </lineage>
</organism>
<dbReference type="EMBL" id="FLQY01000343">
    <property type="protein sequence ID" value="SBT10327.1"/>
    <property type="molecule type" value="Genomic_DNA"/>
</dbReference>
<proteinExistence type="predicted"/>